<dbReference type="FunFam" id="2.160.20.10:FF:000029">
    <property type="entry name" value="Pectinesterase 4"/>
    <property type="match status" value="1"/>
</dbReference>
<evidence type="ECO:0000256" key="2">
    <source>
        <dbReference type="ARBA" id="ARBA00005184"/>
    </source>
</evidence>
<dbReference type="InterPro" id="IPR000070">
    <property type="entry name" value="Pectinesterase_cat"/>
</dbReference>
<comment type="subcellular location">
    <subcellularLocation>
        <location evidence="1">Secreted</location>
        <location evidence="1">Cell wall</location>
    </subcellularLocation>
</comment>
<dbReference type="InterPro" id="IPR035513">
    <property type="entry name" value="Invertase/methylesterase_inhib"/>
</dbReference>
<dbReference type="PROSITE" id="PS00503">
    <property type="entry name" value="PECTINESTERASE_2"/>
    <property type="match status" value="1"/>
</dbReference>
<dbReference type="InterPro" id="IPR011050">
    <property type="entry name" value="Pectin_lyase_fold/virulence"/>
</dbReference>
<evidence type="ECO:0000256" key="6">
    <source>
        <dbReference type="ARBA" id="ARBA00022801"/>
    </source>
</evidence>
<evidence type="ECO:0000256" key="7">
    <source>
        <dbReference type="ARBA" id="ARBA00023085"/>
    </source>
</evidence>
<evidence type="ECO:0000259" key="11">
    <source>
        <dbReference type="Pfam" id="PF01095"/>
    </source>
</evidence>
<dbReference type="InterPro" id="IPR012334">
    <property type="entry name" value="Pectin_lyas_fold"/>
</dbReference>
<evidence type="ECO:0000256" key="1">
    <source>
        <dbReference type="ARBA" id="ARBA00004191"/>
    </source>
</evidence>
<dbReference type="GO" id="GO:0042545">
    <property type="term" value="P:cell wall modification"/>
    <property type="evidence" value="ECO:0007669"/>
    <property type="project" value="UniProtKB-UniRule"/>
</dbReference>
<comment type="caution">
    <text evidence="12">The sequence shown here is derived from an EMBL/GenBank/DDBJ whole genome shotgun (WGS) entry which is preliminary data.</text>
</comment>
<dbReference type="InterPro" id="IPR033131">
    <property type="entry name" value="Pectinesterase_Asp_AS"/>
</dbReference>
<evidence type="ECO:0000256" key="5">
    <source>
        <dbReference type="ARBA" id="ARBA00022525"/>
    </source>
</evidence>
<dbReference type="Pfam" id="PF01095">
    <property type="entry name" value="Pectinesterase"/>
    <property type="match status" value="1"/>
</dbReference>
<dbReference type="EC" id="3.1.1.11" evidence="3 10"/>
<evidence type="ECO:0000256" key="9">
    <source>
        <dbReference type="PROSITE-ProRule" id="PRU10040"/>
    </source>
</evidence>
<proteinExistence type="predicted"/>
<accession>A0AAW1W3S1</accession>
<reference evidence="12 13" key="1">
    <citation type="journal article" date="2023" name="G3 (Bethesda)">
        <title>A chromosome-length genome assembly and annotation of blackberry (Rubus argutus, cv. 'Hillquist').</title>
        <authorList>
            <person name="Bruna T."/>
            <person name="Aryal R."/>
            <person name="Dudchenko O."/>
            <person name="Sargent D.J."/>
            <person name="Mead D."/>
            <person name="Buti M."/>
            <person name="Cavallini A."/>
            <person name="Hytonen T."/>
            <person name="Andres J."/>
            <person name="Pham M."/>
            <person name="Weisz D."/>
            <person name="Mascagni F."/>
            <person name="Usai G."/>
            <person name="Natali L."/>
            <person name="Bassil N."/>
            <person name="Fernandez G.E."/>
            <person name="Lomsadze A."/>
            <person name="Armour M."/>
            <person name="Olukolu B."/>
            <person name="Poorten T."/>
            <person name="Britton C."/>
            <person name="Davik J."/>
            <person name="Ashrafi H."/>
            <person name="Aiden E.L."/>
            <person name="Borodovsky M."/>
            <person name="Worthington M."/>
        </authorList>
    </citation>
    <scope>NUCLEOTIDE SEQUENCE [LARGE SCALE GENOMIC DNA]</scope>
    <source>
        <strain evidence="12">PI 553951</strain>
    </source>
</reference>
<comment type="pathway">
    <text evidence="2 10">Glycan metabolism; pectin degradation; 2-dehydro-3-deoxy-D-gluconate from pectin: step 1/5.</text>
</comment>
<evidence type="ECO:0000313" key="12">
    <source>
        <dbReference type="EMBL" id="KAK9919531.1"/>
    </source>
</evidence>
<sequence length="468" mass="50705">MELVQNLTSTMSQIHGDDDDDPYLNVTIPHCANLLGETVGVLNWTLSSINQEYSQGYKQYTTGDAISHARTLLNSSLGSQETCMEVLDGTKHSMVAGSLKQVTTSIYDILDMLQVPQGSPDFSKATGAPILIVSSGLDGFQISQKPNVTVSQDGKGNFKRIMDAIVAAPSHSTKYFVILVKKGVYKEYVNIDNTKSNLVLIGEGKDATTISGSRSAGGGQPTFDSATFAVRAQGFIAIDIGFENTAGQANMQAVALLASGDRSAFYRCKITGNQDTLLVQAGRQFYRECQITGTVDFIFGYGTAVFQHCNIYIKKNQIGGTSVITAHGRKSSTESSGFSFQLCTITGDPNVIIKDPTRNGEYLGRSWGLYARTVFMQSSMSNVLRPEGWLQWHSDPVDKLYFGEYQNNGPGAALGNRVTWPGYHKMSASEADKFTVAKFIDGNSWLASSGIPHTQGLDPFANAPMNEC</sequence>
<feature type="domain" description="Pectinesterase catalytic" evidence="11">
    <location>
        <begin position="147"/>
        <end position="443"/>
    </location>
</feature>
<evidence type="ECO:0000313" key="13">
    <source>
        <dbReference type="Proteomes" id="UP001457282"/>
    </source>
</evidence>
<feature type="active site" evidence="9">
    <location>
        <position position="296"/>
    </location>
</feature>
<keyword evidence="5" id="KW-0964">Secreted</keyword>
<dbReference type="Proteomes" id="UP001457282">
    <property type="component" value="Unassembled WGS sequence"/>
</dbReference>
<evidence type="ECO:0000256" key="8">
    <source>
        <dbReference type="ARBA" id="ARBA00023316"/>
    </source>
</evidence>
<organism evidence="12 13">
    <name type="scientific">Rubus argutus</name>
    <name type="common">Southern blackberry</name>
    <dbReference type="NCBI Taxonomy" id="59490"/>
    <lineage>
        <taxon>Eukaryota</taxon>
        <taxon>Viridiplantae</taxon>
        <taxon>Streptophyta</taxon>
        <taxon>Embryophyta</taxon>
        <taxon>Tracheophyta</taxon>
        <taxon>Spermatophyta</taxon>
        <taxon>Magnoliopsida</taxon>
        <taxon>eudicotyledons</taxon>
        <taxon>Gunneridae</taxon>
        <taxon>Pentapetalae</taxon>
        <taxon>rosids</taxon>
        <taxon>fabids</taxon>
        <taxon>Rosales</taxon>
        <taxon>Rosaceae</taxon>
        <taxon>Rosoideae</taxon>
        <taxon>Rosoideae incertae sedis</taxon>
        <taxon>Rubus</taxon>
    </lineage>
</organism>
<dbReference type="EMBL" id="JBEDUW010000006">
    <property type="protein sequence ID" value="KAK9919531.1"/>
    <property type="molecule type" value="Genomic_DNA"/>
</dbReference>
<gene>
    <name evidence="12" type="ORF">M0R45_028122</name>
</gene>
<keyword evidence="8" id="KW-0961">Cell wall biogenesis/degradation</keyword>
<dbReference type="PANTHER" id="PTHR31707">
    <property type="entry name" value="PECTINESTERASE"/>
    <property type="match status" value="1"/>
</dbReference>
<keyword evidence="13" id="KW-1185">Reference proteome</keyword>
<dbReference type="Gene3D" id="1.20.140.40">
    <property type="entry name" value="Invertase/pectin methylesterase inhibitor family protein"/>
    <property type="match status" value="1"/>
</dbReference>
<name>A0AAW1W3S1_RUBAR</name>
<keyword evidence="6 10" id="KW-0378">Hydrolase</keyword>
<dbReference type="GO" id="GO:0045490">
    <property type="term" value="P:pectin catabolic process"/>
    <property type="evidence" value="ECO:0007669"/>
    <property type="project" value="UniProtKB-UniRule"/>
</dbReference>
<evidence type="ECO:0000256" key="3">
    <source>
        <dbReference type="ARBA" id="ARBA00013229"/>
    </source>
</evidence>
<dbReference type="SUPFAM" id="SSF51126">
    <property type="entry name" value="Pectin lyase-like"/>
    <property type="match status" value="1"/>
</dbReference>
<keyword evidence="7 10" id="KW-0063">Aspartyl esterase</keyword>
<dbReference type="Gene3D" id="2.160.20.10">
    <property type="entry name" value="Single-stranded right-handed beta-helix, Pectin lyase-like"/>
    <property type="match status" value="1"/>
</dbReference>
<evidence type="ECO:0000256" key="4">
    <source>
        <dbReference type="ARBA" id="ARBA00022512"/>
    </source>
</evidence>
<dbReference type="AlphaFoldDB" id="A0AAW1W3S1"/>
<evidence type="ECO:0000256" key="10">
    <source>
        <dbReference type="RuleBase" id="RU000589"/>
    </source>
</evidence>
<keyword evidence="4" id="KW-0134">Cell wall</keyword>
<protein>
    <recommendedName>
        <fullName evidence="3 10">Pectinesterase</fullName>
        <ecNumber evidence="3 10">3.1.1.11</ecNumber>
    </recommendedName>
</protein>
<dbReference type="GO" id="GO:0030599">
    <property type="term" value="F:pectinesterase activity"/>
    <property type="evidence" value="ECO:0007669"/>
    <property type="project" value="UniProtKB-UniRule"/>
</dbReference>
<comment type="catalytic activity">
    <reaction evidence="10">
        <text>[(1-&gt;4)-alpha-D-galacturonosyl methyl ester](n) + n H2O = [(1-&gt;4)-alpha-D-galacturonosyl](n) + n methanol + n H(+)</text>
        <dbReference type="Rhea" id="RHEA:22380"/>
        <dbReference type="Rhea" id="RHEA-COMP:14570"/>
        <dbReference type="Rhea" id="RHEA-COMP:14573"/>
        <dbReference type="ChEBI" id="CHEBI:15377"/>
        <dbReference type="ChEBI" id="CHEBI:15378"/>
        <dbReference type="ChEBI" id="CHEBI:17790"/>
        <dbReference type="ChEBI" id="CHEBI:140522"/>
        <dbReference type="ChEBI" id="CHEBI:140523"/>
        <dbReference type="EC" id="3.1.1.11"/>
    </reaction>
</comment>